<sequence>MLPYILQRFLILFSASSSDQEMSMTVPQLIQWWGYPIESHEVTTKDGYILTIFRIAHGFNQSGSDCNRPPILIDHSLLCDGSEFVLNSPQSSPALILANAGFDVFLMNHRGTTYSRKHRDFNTTDARFWKFTMDEHAKYDNLAVIDYILEETRENSLYWLGHSQGALLGFMMLSNRPDYNDKIRAMFQVAPPGTAHYAKGFWRFVFFIYRIFKPFHDFYRISIGSHEVGMANRLIPQIITRIFCATPFINQANQ</sequence>
<dbReference type="PANTHER" id="PTHR11005">
    <property type="entry name" value="LYSOSOMAL ACID LIPASE-RELATED"/>
    <property type="match status" value="1"/>
</dbReference>
<dbReference type="Pfam" id="PF04083">
    <property type="entry name" value="Abhydro_lipase"/>
    <property type="match status" value="1"/>
</dbReference>
<dbReference type="GO" id="GO:0016042">
    <property type="term" value="P:lipid catabolic process"/>
    <property type="evidence" value="ECO:0007669"/>
    <property type="project" value="UniProtKB-KW"/>
</dbReference>
<feature type="chain" id="PRO_5043786652" description="Hydrolase" evidence="3">
    <location>
        <begin position="19"/>
        <end position="254"/>
    </location>
</feature>
<evidence type="ECO:0000256" key="1">
    <source>
        <dbReference type="ARBA" id="ARBA00022963"/>
    </source>
</evidence>
<comment type="caution">
    <text evidence="6">The sequence shown here is derived from an EMBL/GenBank/DDBJ whole genome shotgun (WGS) entry which is preliminary data.</text>
</comment>
<evidence type="ECO:0000313" key="7">
    <source>
        <dbReference type="Proteomes" id="UP001432027"/>
    </source>
</evidence>
<name>A0AAV5TLG7_9BILA</name>
<evidence type="ECO:0000313" key="6">
    <source>
        <dbReference type="EMBL" id="GMS95119.1"/>
    </source>
</evidence>
<dbReference type="InterPro" id="IPR029058">
    <property type="entry name" value="AB_hydrolase_fold"/>
</dbReference>
<dbReference type="Proteomes" id="UP001432027">
    <property type="component" value="Unassembled WGS sequence"/>
</dbReference>
<evidence type="ECO:0008006" key="8">
    <source>
        <dbReference type="Google" id="ProtNLM"/>
    </source>
</evidence>
<organism evidence="6 7">
    <name type="scientific">Pristionchus entomophagus</name>
    <dbReference type="NCBI Taxonomy" id="358040"/>
    <lineage>
        <taxon>Eukaryota</taxon>
        <taxon>Metazoa</taxon>
        <taxon>Ecdysozoa</taxon>
        <taxon>Nematoda</taxon>
        <taxon>Chromadorea</taxon>
        <taxon>Rhabditida</taxon>
        <taxon>Rhabditina</taxon>
        <taxon>Diplogasteromorpha</taxon>
        <taxon>Diplogasteroidea</taxon>
        <taxon>Neodiplogasteridae</taxon>
        <taxon>Pristionchus</taxon>
    </lineage>
</organism>
<protein>
    <recommendedName>
        <fullName evidence="8">Hydrolase</fullName>
    </recommendedName>
</protein>
<dbReference type="Gene3D" id="3.40.50.1820">
    <property type="entry name" value="alpha/beta hydrolase"/>
    <property type="match status" value="1"/>
</dbReference>
<keyword evidence="3" id="KW-0732">Signal</keyword>
<dbReference type="Pfam" id="PF00561">
    <property type="entry name" value="Abhydrolase_1"/>
    <property type="match status" value="1"/>
</dbReference>
<evidence type="ECO:0000256" key="2">
    <source>
        <dbReference type="ARBA" id="ARBA00023098"/>
    </source>
</evidence>
<dbReference type="InterPro" id="IPR000073">
    <property type="entry name" value="AB_hydrolase_1"/>
</dbReference>
<dbReference type="InterPro" id="IPR006693">
    <property type="entry name" value="AB_hydrolase_lipase"/>
</dbReference>
<evidence type="ECO:0000256" key="3">
    <source>
        <dbReference type="SAM" id="SignalP"/>
    </source>
</evidence>
<keyword evidence="2" id="KW-0443">Lipid metabolism</keyword>
<dbReference type="SUPFAM" id="SSF53474">
    <property type="entry name" value="alpha/beta-Hydrolases"/>
    <property type="match status" value="1"/>
</dbReference>
<evidence type="ECO:0000259" key="5">
    <source>
        <dbReference type="Pfam" id="PF04083"/>
    </source>
</evidence>
<evidence type="ECO:0000259" key="4">
    <source>
        <dbReference type="Pfam" id="PF00561"/>
    </source>
</evidence>
<reference evidence="6" key="1">
    <citation type="submission" date="2023-10" db="EMBL/GenBank/DDBJ databases">
        <title>Genome assembly of Pristionchus species.</title>
        <authorList>
            <person name="Yoshida K."/>
            <person name="Sommer R.J."/>
        </authorList>
    </citation>
    <scope>NUCLEOTIDE SEQUENCE</scope>
    <source>
        <strain evidence="6">RS0144</strain>
    </source>
</reference>
<keyword evidence="1" id="KW-0442">Lipid degradation</keyword>
<keyword evidence="7" id="KW-1185">Reference proteome</keyword>
<gene>
    <name evidence="6" type="ORF">PENTCL1PPCAC_17294</name>
</gene>
<proteinExistence type="predicted"/>
<feature type="signal peptide" evidence="3">
    <location>
        <begin position="1"/>
        <end position="18"/>
    </location>
</feature>
<dbReference type="AlphaFoldDB" id="A0AAV5TLG7"/>
<accession>A0AAV5TLG7</accession>
<feature type="domain" description="AB hydrolase-1" evidence="4">
    <location>
        <begin position="97"/>
        <end position="194"/>
    </location>
</feature>
<dbReference type="EMBL" id="BTSX01000004">
    <property type="protein sequence ID" value="GMS95119.1"/>
    <property type="molecule type" value="Genomic_DNA"/>
</dbReference>
<feature type="domain" description="Partial AB-hydrolase lipase" evidence="5">
    <location>
        <begin position="26"/>
        <end position="87"/>
    </location>
</feature>